<dbReference type="GO" id="GO:0006338">
    <property type="term" value="P:chromatin remodeling"/>
    <property type="evidence" value="ECO:0007669"/>
    <property type="project" value="UniProtKB-ARBA"/>
</dbReference>
<organism evidence="5 6">
    <name type="scientific">Gymnopus androsaceus JB14</name>
    <dbReference type="NCBI Taxonomy" id="1447944"/>
    <lineage>
        <taxon>Eukaryota</taxon>
        <taxon>Fungi</taxon>
        <taxon>Dikarya</taxon>
        <taxon>Basidiomycota</taxon>
        <taxon>Agaricomycotina</taxon>
        <taxon>Agaricomycetes</taxon>
        <taxon>Agaricomycetidae</taxon>
        <taxon>Agaricales</taxon>
        <taxon>Marasmiineae</taxon>
        <taxon>Omphalotaceae</taxon>
        <taxon>Gymnopus</taxon>
    </lineage>
</organism>
<feature type="compositionally biased region" description="Pro residues" evidence="3">
    <location>
        <begin position="302"/>
        <end position="311"/>
    </location>
</feature>
<comment type="subcellular location">
    <subcellularLocation>
        <location evidence="1">Nucleus</location>
    </subcellularLocation>
</comment>
<dbReference type="Proteomes" id="UP000799118">
    <property type="component" value="Unassembled WGS sequence"/>
</dbReference>
<dbReference type="AlphaFoldDB" id="A0A6A4IJH9"/>
<dbReference type="InterPro" id="IPR051219">
    <property type="entry name" value="Heterochromatin_chromo-domain"/>
</dbReference>
<dbReference type="InterPro" id="IPR023779">
    <property type="entry name" value="Chromodomain_CS"/>
</dbReference>
<feature type="region of interest" description="Disordered" evidence="3">
    <location>
        <begin position="411"/>
        <end position="434"/>
    </location>
</feature>
<feature type="region of interest" description="Disordered" evidence="3">
    <location>
        <begin position="285"/>
        <end position="317"/>
    </location>
</feature>
<dbReference type="EMBL" id="ML769384">
    <property type="protein sequence ID" value="KAE9410771.1"/>
    <property type="molecule type" value="Genomic_DNA"/>
</dbReference>
<dbReference type="SMART" id="SM00298">
    <property type="entry name" value="CHROMO"/>
    <property type="match status" value="1"/>
</dbReference>
<dbReference type="SUPFAM" id="SSF54160">
    <property type="entry name" value="Chromo domain-like"/>
    <property type="match status" value="1"/>
</dbReference>
<feature type="region of interest" description="Disordered" evidence="3">
    <location>
        <begin position="369"/>
        <end position="389"/>
    </location>
</feature>
<sequence length="584" mass="64386">MAKRKPKRMDPVEITSDGEEFWAVEKIVAHRKVLRGKMEYQVKWLGWPSYENTWEPEENLKALDSLKEYKASRPELLLKIIIPPSTSSRRTVEVARPRSETPSSSSSEETASDDSNDEKKSISETNEEAKESRIPNTLARSRRGKGKNYEPPSDSDQEGLPSPGSPSPPPHVPSSSTVFVPDEIIPEYGSLMFTKNQLERGAVAVRRPDGFNPQRTNPLGTVESRLGVTDPSKPVIHRLPVGQGFKPPVNRVKAKVIDSTENEDNFDENEFTELYQVRNPNAFLSSFPSAANDEDADLIYPTSPPPSSPPSPDHDVVEYTNIGEDVYSTTSLNFADVFQDDTANSSAPFPYPSSSSFPAAAADDEDADLLCPTSLSPSSPPSPDRDVVEYPDIGDEVYSITSLNFADAFQDDDASSSVPSSTPPSDAGLPSVPEYSEVTEIEEEDRMDVDIYASLPSVPEHSEVTETQEEDWMDVDGNGNESIYTSALRSLQVDRKNEVWLNTLLHIILPDKLNESTSMALSDIVFVHITEISALGPCTGPLRAQECKPVFRVYGTDASSKFWKFEEIYPFGGVATFSAEALTN</sequence>
<dbReference type="CDD" id="cd00024">
    <property type="entry name" value="CD_CSD"/>
    <property type="match status" value="1"/>
</dbReference>
<keyword evidence="2" id="KW-0539">Nucleus</keyword>
<evidence type="ECO:0000256" key="2">
    <source>
        <dbReference type="ARBA" id="ARBA00023242"/>
    </source>
</evidence>
<dbReference type="PANTHER" id="PTHR22812">
    <property type="entry name" value="CHROMOBOX PROTEIN"/>
    <property type="match status" value="1"/>
</dbReference>
<protein>
    <recommendedName>
        <fullName evidence="4">Chromo domain-containing protein</fullName>
    </recommendedName>
</protein>
<feature type="compositionally biased region" description="Low complexity" evidence="3">
    <location>
        <begin position="415"/>
        <end position="426"/>
    </location>
</feature>
<feature type="compositionally biased region" description="Basic and acidic residues" evidence="3">
    <location>
        <begin position="90"/>
        <end position="99"/>
    </location>
</feature>
<name>A0A6A4IJH9_9AGAR</name>
<feature type="compositionally biased region" description="Low complexity" evidence="3">
    <location>
        <begin position="100"/>
        <end position="109"/>
    </location>
</feature>
<accession>A0A6A4IJH9</accession>
<evidence type="ECO:0000313" key="6">
    <source>
        <dbReference type="Proteomes" id="UP000799118"/>
    </source>
</evidence>
<dbReference type="InterPro" id="IPR000953">
    <property type="entry name" value="Chromo/chromo_shadow_dom"/>
</dbReference>
<dbReference type="InterPro" id="IPR016197">
    <property type="entry name" value="Chromo-like_dom_sf"/>
</dbReference>
<reference evidence="5" key="1">
    <citation type="journal article" date="2019" name="Environ. Microbiol.">
        <title>Fungal ecological strategies reflected in gene transcription - a case study of two litter decomposers.</title>
        <authorList>
            <person name="Barbi F."/>
            <person name="Kohler A."/>
            <person name="Barry K."/>
            <person name="Baskaran P."/>
            <person name="Daum C."/>
            <person name="Fauchery L."/>
            <person name="Ihrmark K."/>
            <person name="Kuo A."/>
            <person name="LaButti K."/>
            <person name="Lipzen A."/>
            <person name="Morin E."/>
            <person name="Grigoriev I.V."/>
            <person name="Henrissat B."/>
            <person name="Lindahl B."/>
            <person name="Martin F."/>
        </authorList>
    </citation>
    <scope>NUCLEOTIDE SEQUENCE</scope>
    <source>
        <strain evidence="5">JB14</strain>
    </source>
</reference>
<evidence type="ECO:0000256" key="1">
    <source>
        <dbReference type="ARBA" id="ARBA00004123"/>
    </source>
</evidence>
<evidence type="ECO:0000313" key="5">
    <source>
        <dbReference type="EMBL" id="KAE9410771.1"/>
    </source>
</evidence>
<evidence type="ECO:0000256" key="3">
    <source>
        <dbReference type="SAM" id="MobiDB-lite"/>
    </source>
</evidence>
<feature type="region of interest" description="Disordered" evidence="3">
    <location>
        <begin position="205"/>
        <end position="233"/>
    </location>
</feature>
<feature type="compositionally biased region" description="Basic and acidic residues" evidence="3">
    <location>
        <begin position="117"/>
        <end position="133"/>
    </location>
</feature>
<evidence type="ECO:0000259" key="4">
    <source>
        <dbReference type="PROSITE" id="PS50013"/>
    </source>
</evidence>
<proteinExistence type="predicted"/>
<dbReference type="PROSITE" id="PS50013">
    <property type="entry name" value="CHROMO_2"/>
    <property type="match status" value="1"/>
</dbReference>
<feature type="domain" description="Chromo" evidence="4">
    <location>
        <begin position="22"/>
        <end position="73"/>
    </location>
</feature>
<feature type="compositionally biased region" description="Pro residues" evidence="3">
    <location>
        <begin position="163"/>
        <end position="172"/>
    </location>
</feature>
<dbReference type="GO" id="GO:0005634">
    <property type="term" value="C:nucleus"/>
    <property type="evidence" value="ECO:0007669"/>
    <property type="project" value="UniProtKB-SubCell"/>
</dbReference>
<feature type="region of interest" description="Disordered" evidence="3">
    <location>
        <begin position="83"/>
        <end position="179"/>
    </location>
</feature>
<dbReference type="OrthoDB" id="433924at2759"/>
<dbReference type="PROSITE" id="PS00598">
    <property type="entry name" value="CHROMO_1"/>
    <property type="match status" value="1"/>
</dbReference>
<dbReference type="Pfam" id="PF00385">
    <property type="entry name" value="Chromo"/>
    <property type="match status" value="1"/>
</dbReference>
<dbReference type="Gene3D" id="2.40.50.40">
    <property type="match status" value="1"/>
</dbReference>
<dbReference type="InterPro" id="IPR023780">
    <property type="entry name" value="Chromo_domain"/>
</dbReference>
<keyword evidence="6" id="KW-1185">Reference proteome</keyword>
<gene>
    <name evidence="5" type="ORF">BT96DRAFT_983465</name>
</gene>